<evidence type="ECO:0000256" key="6">
    <source>
        <dbReference type="ARBA" id="ARBA00043993"/>
    </source>
</evidence>
<feature type="transmembrane region" description="Helical" evidence="8">
    <location>
        <begin position="47"/>
        <end position="65"/>
    </location>
</feature>
<reference evidence="11" key="1">
    <citation type="journal article" date="2019" name="Int. J. Syst. Evol. Microbiol.">
        <title>The Global Catalogue of Microorganisms (GCM) 10K type strain sequencing project: providing services to taxonomists for standard genome sequencing and annotation.</title>
        <authorList>
            <consortium name="The Broad Institute Genomics Platform"/>
            <consortium name="The Broad Institute Genome Sequencing Center for Infectious Disease"/>
            <person name="Wu L."/>
            <person name="Ma J."/>
        </authorList>
    </citation>
    <scope>NUCLEOTIDE SEQUENCE [LARGE SCALE GENOMIC DNA]</scope>
    <source>
        <strain evidence="11">JCM 18304</strain>
    </source>
</reference>
<protein>
    <submittedName>
        <fullName evidence="10">FUSC family protein</fullName>
    </submittedName>
</protein>
<name>A0ABP9S4Z9_9ACTN</name>
<keyword evidence="4 8" id="KW-1133">Transmembrane helix</keyword>
<comment type="subcellular location">
    <subcellularLocation>
        <location evidence="1">Cell membrane</location>
        <topology evidence="1">Multi-pass membrane protein</topology>
    </subcellularLocation>
</comment>
<evidence type="ECO:0000256" key="3">
    <source>
        <dbReference type="ARBA" id="ARBA00022692"/>
    </source>
</evidence>
<evidence type="ECO:0000313" key="11">
    <source>
        <dbReference type="Proteomes" id="UP001501570"/>
    </source>
</evidence>
<keyword evidence="3 8" id="KW-0812">Transmembrane</keyword>
<proteinExistence type="inferred from homology"/>
<keyword evidence="5 8" id="KW-0472">Membrane</keyword>
<feature type="transmembrane region" description="Helical" evidence="8">
    <location>
        <begin position="147"/>
        <end position="166"/>
    </location>
</feature>
<dbReference type="InterPro" id="IPR049453">
    <property type="entry name" value="Memb_transporter_dom"/>
</dbReference>
<dbReference type="PANTHER" id="PTHR30509">
    <property type="entry name" value="P-HYDROXYBENZOIC ACID EFFLUX PUMP SUBUNIT-RELATED"/>
    <property type="match status" value="1"/>
</dbReference>
<evidence type="ECO:0000256" key="4">
    <source>
        <dbReference type="ARBA" id="ARBA00022989"/>
    </source>
</evidence>
<evidence type="ECO:0000256" key="1">
    <source>
        <dbReference type="ARBA" id="ARBA00004651"/>
    </source>
</evidence>
<feature type="domain" description="Integral membrane bound transporter" evidence="9">
    <location>
        <begin position="409"/>
        <end position="530"/>
    </location>
</feature>
<evidence type="ECO:0000259" key="9">
    <source>
        <dbReference type="Pfam" id="PF13515"/>
    </source>
</evidence>
<evidence type="ECO:0000256" key="7">
    <source>
        <dbReference type="SAM" id="MobiDB-lite"/>
    </source>
</evidence>
<keyword evidence="11" id="KW-1185">Reference proteome</keyword>
<comment type="similarity">
    <text evidence="6">Belongs to the YccS/YhfK family.</text>
</comment>
<organism evidence="10 11">
    <name type="scientific">Rugosimonospora acidiphila</name>
    <dbReference type="NCBI Taxonomy" id="556531"/>
    <lineage>
        <taxon>Bacteria</taxon>
        <taxon>Bacillati</taxon>
        <taxon>Actinomycetota</taxon>
        <taxon>Actinomycetes</taxon>
        <taxon>Micromonosporales</taxon>
        <taxon>Micromonosporaceae</taxon>
        <taxon>Rugosimonospora</taxon>
    </lineage>
</organism>
<feature type="transmembrane region" description="Helical" evidence="8">
    <location>
        <begin position="441"/>
        <end position="462"/>
    </location>
</feature>
<comment type="caution">
    <text evidence="10">The sequence shown here is derived from an EMBL/GenBank/DDBJ whole genome shotgun (WGS) entry which is preliminary data.</text>
</comment>
<evidence type="ECO:0000313" key="10">
    <source>
        <dbReference type="EMBL" id="GAA5190956.1"/>
    </source>
</evidence>
<feature type="transmembrane region" description="Helical" evidence="8">
    <location>
        <begin position="468"/>
        <end position="486"/>
    </location>
</feature>
<feature type="transmembrane region" description="Helical" evidence="8">
    <location>
        <begin position="517"/>
        <end position="536"/>
    </location>
</feature>
<evidence type="ECO:0000256" key="8">
    <source>
        <dbReference type="SAM" id="Phobius"/>
    </source>
</evidence>
<dbReference type="EMBL" id="BAABJQ010000015">
    <property type="protein sequence ID" value="GAA5190956.1"/>
    <property type="molecule type" value="Genomic_DNA"/>
</dbReference>
<dbReference type="PANTHER" id="PTHR30509:SF9">
    <property type="entry name" value="MULTIDRUG RESISTANCE PROTEIN MDTO"/>
    <property type="match status" value="1"/>
</dbReference>
<feature type="transmembrane region" description="Helical" evidence="8">
    <location>
        <begin position="95"/>
        <end position="112"/>
    </location>
</feature>
<evidence type="ECO:0000256" key="5">
    <source>
        <dbReference type="ARBA" id="ARBA00023136"/>
    </source>
</evidence>
<feature type="region of interest" description="Disordered" evidence="7">
    <location>
        <begin position="294"/>
        <end position="317"/>
    </location>
</feature>
<evidence type="ECO:0000256" key="2">
    <source>
        <dbReference type="ARBA" id="ARBA00022475"/>
    </source>
</evidence>
<accession>A0ABP9S4Z9</accession>
<dbReference type="Proteomes" id="UP001501570">
    <property type="component" value="Unassembled WGS sequence"/>
</dbReference>
<feature type="compositionally biased region" description="Low complexity" evidence="7">
    <location>
        <begin position="301"/>
        <end position="313"/>
    </location>
</feature>
<sequence length="732" mass="78154">MIGAGLLERLRRRDPGYRISLRALRLTITALPPYYICLYAIHNQVLATYVIFGVIAAGIFIQLPGPAPQRSRILLAATPVTCALVALGTLLNVNLWAAVPGVLVIGFAVAFFSATGPRLLGLANGLQLFFIVANFPPHHLTGLPSRLIGAAIGMALTAAAEVLLWPDPAPVSYGQRVAAAAEALADLVERSSAVVAGGRTGDGDGDGVAESQRRATEAIRATRVPGTPWSERPLSAGRRDRALRDCAWTIWEVAGLLRRFLARPAVQSRHDAEAAGLLRRSATALRAAGNALRSGELNVGNPPNEADPAFDPPAADRARPDEVDRLRLLLGLQAIVQHVDFLTVAARVALRGPTLRADKGAPAESGSLWYAECGDFYLFLRQLRENLNPRSAYFQSALRLAVALAAARALTGVLDLSHGFWVLLATLTVMRTSALNTRTTLFHSVAGAVIGAVATGLLLQFAPGPVPYALFLLVTSLLAFGVASLPGRIGPQAALTAMVTVVFAQLAPADWHLAGARILDVVAGGAVGIAAGLLMWPKGAGGELRQRTSAYLRANADLIEKTVAVLTGRGSSRDRPDAILAPPHREFILCEASTCQYYGERPDPRFEMVYWEAYLVVGNHVLHGSEFLLRRNSVAALSEWPEATDALNDVARHLRRAYLDLARRLPAGRVDQSEVIPMDGAGIGDRLAAIATASNGADGERLMEVANWLASVSENLDWLQTPSSRPEQPLRA</sequence>
<dbReference type="RefSeq" id="WP_345632933.1">
    <property type="nucleotide sequence ID" value="NZ_BAABJQ010000015.1"/>
</dbReference>
<gene>
    <name evidence="10" type="ORF">GCM10023322_47260</name>
</gene>
<keyword evidence="2" id="KW-1003">Cell membrane</keyword>
<feature type="transmembrane region" description="Helical" evidence="8">
    <location>
        <begin position="72"/>
        <end position="89"/>
    </location>
</feature>
<dbReference type="Pfam" id="PF13515">
    <property type="entry name" value="FUSC_2"/>
    <property type="match status" value="1"/>
</dbReference>